<dbReference type="RefSeq" id="WP_044908553.1">
    <property type="nucleotide sequence ID" value="NZ_JQIF01000166.1"/>
</dbReference>
<evidence type="ECO:0000313" key="1">
    <source>
        <dbReference type="EMBL" id="KGJ51047.1"/>
    </source>
</evidence>
<dbReference type="AlphaFoldDB" id="A0A099I1C2"/>
<protein>
    <submittedName>
        <fullName evidence="1">Uncharacterized protein</fullName>
    </submittedName>
</protein>
<organism evidence="1 2">
    <name type="scientific">Clostridium innocuum</name>
    <dbReference type="NCBI Taxonomy" id="1522"/>
    <lineage>
        <taxon>Bacteria</taxon>
        <taxon>Bacillati</taxon>
        <taxon>Bacillota</taxon>
        <taxon>Clostridia</taxon>
        <taxon>Eubacteriales</taxon>
        <taxon>Clostridiaceae</taxon>
        <taxon>Clostridium</taxon>
    </lineage>
</organism>
<sequence length="116" mass="14004">MKQAKQVFLLRDDLTSTLQRVIIEISEEDHEYCIRRGDDDREYVLKQSERYRVLENPRGIQVYGTDEDICHYLLFKYCRDIAPDVAYPTGWLKELEKRFEQIRCDDLSVFYNKTNE</sequence>
<dbReference type="Proteomes" id="UP000030008">
    <property type="component" value="Unassembled WGS sequence"/>
</dbReference>
<reference evidence="1 2" key="1">
    <citation type="submission" date="2014-08" db="EMBL/GenBank/DDBJ databases">
        <title>Clostridium innocuum, an unnegligible vancomycin-resistant pathogen causing extra-intestinal infections.</title>
        <authorList>
            <person name="Feng Y."/>
            <person name="Chiu C.-H."/>
        </authorList>
    </citation>
    <scope>NUCLEOTIDE SEQUENCE [LARGE SCALE GENOMIC DNA]</scope>
    <source>
        <strain evidence="1 2">AN88</strain>
    </source>
</reference>
<proteinExistence type="predicted"/>
<dbReference type="EMBL" id="JQIF01000166">
    <property type="protein sequence ID" value="KGJ51047.1"/>
    <property type="molecule type" value="Genomic_DNA"/>
</dbReference>
<evidence type="ECO:0000313" key="2">
    <source>
        <dbReference type="Proteomes" id="UP000030008"/>
    </source>
</evidence>
<name>A0A099I1C2_CLOIN</name>
<gene>
    <name evidence="1" type="ORF">CIAN88_22845</name>
</gene>
<comment type="caution">
    <text evidence="1">The sequence shown here is derived from an EMBL/GenBank/DDBJ whole genome shotgun (WGS) entry which is preliminary data.</text>
</comment>
<accession>A0A099I1C2</accession>